<accession>A0ABV9HAY6</accession>
<dbReference type="PRINTS" id="PR00455">
    <property type="entry name" value="HTHTETR"/>
</dbReference>
<proteinExistence type="predicted"/>
<evidence type="ECO:0000313" key="6">
    <source>
        <dbReference type="EMBL" id="MFC4627443.1"/>
    </source>
</evidence>
<dbReference type="PANTHER" id="PTHR30055:SF234">
    <property type="entry name" value="HTH-TYPE TRANSCRIPTIONAL REGULATOR BETI"/>
    <property type="match status" value="1"/>
</dbReference>
<dbReference type="PANTHER" id="PTHR30055">
    <property type="entry name" value="HTH-TYPE TRANSCRIPTIONAL REGULATOR RUTR"/>
    <property type="match status" value="1"/>
</dbReference>
<comment type="caution">
    <text evidence="6">The sequence shown here is derived from an EMBL/GenBank/DDBJ whole genome shotgun (WGS) entry which is preliminary data.</text>
</comment>
<keyword evidence="7" id="KW-1185">Reference proteome</keyword>
<evidence type="ECO:0000256" key="2">
    <source>
        <dbReference type="ARBA" id="ARBA00023125"/>
    </source>
</evidence>
<sequence length="234" mass="24414">METDRSASADRHRARIITAAARLLAESGREAVSTRAVSAAAGVQAPTIYRLFGDKQGLLDAVAADGFAAYLDEKADLKPSGDPVEDLRAAWDLNIGFGLANPALYALMYGEPRPDASPPAALAVGEVLAARIHRIAAVGRLRVDEERAAQLVHAVGGGTVLMLIATPEDRRDLTVSDLAREAVIAAIITDAPAPAAPGPAGAAVALRAVLPQTSALSANERSLLTEWLDRIARC</sequence>
<dbReference type="SUPFAM" id="SSF46689">
    <property type="entry name" value="Homeodomain-like"/>
    <property type="match status" value="1"/>
</dbReference>
<feature type="domain" description="HTH tetR-type" evidence="5">
    <location>
        <begin position="10"/>
        <end position="70"/>
    </location>
</feature>
<dbReference type="InterPro" id="IPR050109">
    <property type="entry name" value="HTH-type_TetR-like_transc_reg"/>
</dbReference>
<evidence type="ECO:0000256" key="1">
    <source>
        <dbReference type="ARBA" id="ARBA00023015"/>
    </source>
</evidence>
<dbReference type="EMBL" id="JBHSFI010000002">
    <property type="protein sequence ID" value="MFC4627443.1"/>
    <property type="molecule type" value="Genomic_DNA"/>
</dbReference>
<organism evidence="6 7">
    <name type="scientific">Promicromonospora alba</name>
    <dbReference type="NCBI Taxonomy" id="1616110"/>
    <lineage>
        <taxon>Bacteria</taxon>
        <taxon>Bacillati</taxon>
        <taxon>Actinomycetota</taxon>
        <taxon>Actinomycetes</taxon>
        <taxon>Micrococcales</taxon>
        <taxon>Promicromonosporaceae</taxon>
        <taxon>Promicromonospora</taxon>
    </lineage>
</organism>
<keyword evidence="2 4" id="KW-0238">DNA-binding</keyword>
<dbReference type="InterPro" id="IPR036271">
    <property type="entry name" value="Tet_transcr_reg_TetR-rel_C_sf"/>
</dbReference>
<dbReference type="SUPFAM" id="SSF48498">
    <property type="entry name" value="Tetracyclin repressor-like, C-terminal domain"/>
    <property type="match status" value="1"/>
</dbReference>
<keyword evidence="1" id="KW-0805">Transcription regulation</keyword>
<dbReference type="Pfam" id="PF00440">
    <property type="entry name" value="TetR_N"/>
    <property type="match status" value="1"/>
</dbReference>
<dbReference type="RefSeq" id="WP_377132591.1">
    <property type="nucleotide sequence ID" value="NZ_JBHSFI010000002.1"/>
</dbReference>
<evidence type="ECO:0000256" key="3">
    <source>
        <dbReference type="ARBA" id="ARBA00023163"/>
    </source>
</evidence>
<evidence type="ECO:0000256" key="4">
    <source>
        <dbReference type="PROSITE-ProRule" id="PRU00335"/>
    </source>
</evidence>
<name>A0ABV9HAY6_9MICO</name>
<dbReference type="InterPro" id="IPR009057">
    <property type="entry name" value="Homeodomain-like_sf"/>
</dbReference>
<protein>
    <submittedName>
        <fullName evidence="6">TetR/AcrR family transcriptional regulator</fullName>
    </submittedName>
</protein>
<evidence type="ECO:0000259" key="5">
    <source>
        <dbReference type="PROSITE" id="PS50977"/>
    </source>
</evidence>
<dbReference type="PROSITE" id="PS50977">
    <property type="entry name" value="HTH_TETR_2"/>
    <property type="match status" value="1"/>
</dbReference>
<evidence type="ECO:0000313" key="7">
    <source>
        <dbReference type="Proteomes" id="UP001596011"/>
    </source>
</evidence>
<keyword evidence="3" id="KW-0804">Transcription</keyword>
<dbReference type="Proteomes" id="UP001596011">
    <property type="component" value="Unassembled WGS sequence"/>
</dbReference>
<dbReference type="InterPro" id="IPR001647">
    <property type="entry name" value="HTH_TetR"/>
</dbReference>
<dbReference type="Gene3D" id="1.10.357.10">
    <property type="entry name" value="Tetracycline Repressor, domain 2"/>
    <property type="match status" value="1"/>
</dbReference>
<gene>
    <name evidence="6" type="ORF">ACFO6V_04300</name>
</gene>
<reference evidence="7" key="1">
    <citation type="journal article" date="2019" name="Int. J. Syst. Evol. Microbiol.">
        <title>The Global Catalogue of Microorganisms (GCM) 10K type strain sequencing project: providing services to taxonomists for standard genome sequencing and annotation.</title>
        <authorList>
            <consortium name="The Broad Institute Genomics Platform"/>
            <consortium name="The Broad Institute Genome Sequencing Center for Infectious Disease"/>
            <person name="Wu L."/>
            <person name="Ma J."/>
        </authorList>
    </citation>
    <scope>NUCLEOTIDE SEQUENCE [LARGE SCALE GENOMIC DNA]</scope>
    <source>
        <strain evidence="7">CCUG 42722</strain>
    </source>
</reference>
<feature type="DNA-binding region" description="H-T-H motif" evidence="4">
    <location>
        <begin position="33"/>
        <end position="52"/>
    </location>
</feature>